<dbReference type="Gene3D" id="6.10.140.2220">
    <property type="match status" value="1"/>
</dbReference>
<dbReference type="Pfam" id="PF00856">
    <property type="entry name" value="SET"/>
    <property type="match status" value="1"/>
</dbReference>
<comment type="caution">
    <text evidence="5">The sequence shown here is derived from an EMBL/GenBank/DDBJ whole genome shotgun (WGS) entry which is preliminary data.</text>
</comment>
<dbReference type="AlphaFoldDB" id="A0A811VH24"/>
<evidence type="ECO:0000313" key="5">
    <source>
        <dbReference type="EMBL" id="CAD7013463.1"/>
    </source>
</evidence>
<keyword evidence="3" id="KW-0949">S-adenosyl-L-methionine</keyword>
<dbReference type="Proteomes" id="UP000606786">
    <property type="component" value="Unassembled WGS sequence"/>
</dbReference>
<dbReference type="GO" id="GO:0042826">
    <property type="term" value="F:histone deacetylase binding"/>
    <property type="evidence" value="ECO:0007669"/>
    <property type="project" value="TreeGrafter"/>
</dbReference>
<dbReference type="OrthoDB" id="62495at2759"/>
<dbReference type="PANTHER" id="PTHR46165:SF2">
    <property type="entry name" value="SET AND MYND DOMAIN-CONTAINING PROTEIN 4"/>
    <property type="match status" value="1"/>
</dbReference>
<keyword evidence="1" id="KW-0489">Methyltransferase</keyword>
<keyword evidence="6" id="KW-1185">Reference proteome</keyword>
<protein>
    <submittedName>
        <fullName evidence="5">(Mediterranean fruit fly) hypothetical protein</fullName>
    </submittedName>
</protein>
<dbReference type="GO" id="GO:0005634">
    <property type="term" value="C:nucleus"/>
    <property type="evidence" value="ECO:0007669"/>
    <property type="project" value="TreeGrafter"/>
</dbReference>
<feature type="domain" description="SET" evidence="4">
    <location>
        <begin position="221"/>
        <end position="532"/>
    </location>
</feature>
<dbReference type="EMBL" id="CAJHJT010000056">
    <property type="protein sequence ID" value="CAD7013463.1"/>
    <property type="molecule type" value="Genomic_DNA"/>
</dbReference>
<reference evidence="5" key="1">
    <citation type="submission" date="2020-11" db="EMBL/GenBank/DDBJ databases">
        <authorList>
            <person name="Whitehead M."/>
        </authorList>
    </citation>
    <scope>NUCLEOTIDE SEQUENCE</scope>
    <source>
        <strain evidence="5">EGII</strain>
    </source>
</reference>
<dbReference type="GO" id="GO:0008276">
    <property type="term" value="F:protein methyltransferase activity"/>
    <property type="evidence" value="ECO:0007669"/>
    <property type="project" value="UniProtKB-ARBA"/>
</dbReference>
<dbReference type="PANTHER" id="PTHR46165">
    <property type="entry name" value="SET AND MYND DOMAIN-CONTAINING PROTEIN 4"/>
    <property type="match status" value="1"/>
</dbReference>
<proteinExistence type="predicted"/>
<dbReference type="Gene3D" id="1.25.40.10">
    <property type="entry name" value="Tetratricopeptide repeat domain"/>
    <property type="match status" value="1"/>
</dbReference>
<evidence type="ECO:0000256" key="2">
    <source>
        <dbReference type="ARBA" id="ARBA00022679"/>
    </source>
</evidence>
<dbReference type="InterPro" id="IPR052097">
    <property type="entry name" value="SET-MYND_domain_protein"/>
</dbReference>
<dbReference type="PROSITE" id="PS50280">
    <property type="entry name" value="SET"/>
    <property type="match status" value="1"/>
</dbReference>
<dbReference type="InterPro" id="IPR001214">
    <property type="entry name" value="SET_dom"/>
</dbReference>
<evidence type="ECO:0000313" key="6">
    <source>
        <dbReference type="Proteomes" id="UP000606786"/>
    </source>
</evidence>
<name>A0A811VH24_CERCA</name>
<evidence type="ECO:0000256" key="3">
    <source>
        <dbReference type="ARBA" id="ARBA00022691"/>
    </source>
</evidence>
<dbReference type="GO" id="GO:0032259">
    <property type="term" value="P:methylation"/>
    <property type="evidence" value="ECO:0007669"/>
    <property type="project" value="UniProtKB-KW"/>
</dbReference>
<gene>
    <name evidence="5" type="ORF">CCAP1982_LOCUS21527</name>
</gene>
<accession>A0A811VH24</accession>
<dbReference type="Gene3D" id="2.170.270.10">
    <property type="entry name" value="SET domain"/>
    <property type="match status" value="1"/>
</dbReference>
<dbReference type="SUPFAM" id="SSF48452">
    <property type="entry name" value="TPR-like"/>
    <property type="match status" value="1"/>
</dbReference>
<dbReference type="GO" id="GO:0008757">
    <property type="term" value="F:S-adenosylmethionine-dependent methyltransferase activity"/>
    <property type="evidence" value="ECO:0007669"/>
    <property type="project" value="UniProtKB-ARBA"/>
</dbReference>
<dbReference type="InterPro" id="IPR011990">
    <property type="entry name" value="TPR-like_helical_dom_sf"/>
</dbReference>
<dbReference type="GO" id="GO:0005737">
    <property type="term" value="C:cytoplasm"/>
    <property type="evidence" value="ECO:0007669"/>
    <property type="project" value="TreeGrafter"/>
</dbReference>
<keyword evidence="2" id="KW-0808">Transferase</keyword>
<dbReference type="InterPro" id="IPR046341">
    <property type="entry name" value="SET_dom_sf"/>
</dbReference>
<dbReference type="Gene3D" id="1.10.220.160">
    <property type="match status" value="1"/>
</dbReference>
<dbReference type="GO" id="GO:0008170">
    <property type="term" value="F:N-methyltransferase activity"/>
    <property type="evidence" value="ECO:0007669"/>
    <property type="project" value="UniProtKB-ARBA"/>
</dbReference>
<evidence type="ECO:0000256" key="1">
    <source>
        <dbReference type="ARBA" id="ARBA00022603"/>
    </source>
</evidence>
<evidence type="ECO:0000259" key="4">
    <source>
        <dbReference type="PROSITE" id="PS50280"/>
    </source>
</evidence>
<sequence>MEKFKLSELLEYQTAYTQILDYECELETILAIKKDENWPLRRQMSAAWLKGLSDEYKINLNSKESATKKSNRLREEGNVFYCSKSPSKTENMFKAGQQYTLAIFAAAPYTEALALAFANRAMVLQELGYYRQAYDDCICALETNQYPMRLIHKIKIRQAFCVYYLQDAKKLELHLTELEKCGLNESYKQRVDELQKGLSSIANEIIKETQDNDKEDMSLTETTELVDSKDATRGRYVVAKRDIKSGEIIFHERISAFVPVEGTQICQQCGSVFIIPIPCHACNGKVIYCSLKCREDQAKVHQNECVGYCLGLFEQIGISHLALRILLEEFPQISPILAHESDIKNVWKELTTETSHLNTKTEVNYVKSLRLVSHFQKMSLSNKIWFAVIADLLAVYLKEYTPFFHNTSKSKIKQSDWESLISALILRHIGQSISNAHTCSSIAPTCYDIRSSTVKYGFLLLPNMWTKPFHLRQGMLHVLGEVGEVSAANIPYLSMLNHACNPTIRPRFSGRNFSALADRDIEEGDEIYNCYTLTYRNSMSVVRRDLLKEMYHFNCECVHCQQSDPDAAYFLARISFI</sequence>
<dbReference type="SUPFAM" id="SSF82199">
    <property type="entry name" value="SET domain"/>
    <property type="match status" value="1"/>
</dbReference>
<organism evidence="5 6">
    <name type="scientific">Ceratitis capitata</name>
    <name type="common">Mediterranean fruit fly</name>
    <name type="synonym">Tephritis capitata</name>
    <dbReference type="NCBI Taxonomy" id="7213"/>
    <lineage>
        <taxon>Eukaryota</taxon>
        <taxon>Metazoa</taxon>
        <taxon>Ecdysozoa</taxon>
        <taxon>Arthropoda</taxon>
        <taxon>Hexapoda</taxon>
        <taxon>Insecta</taxon>
        <taxon>Pterygota</taxon>
        <taxon>Neoptera</taxon>
        <taxon>Endopterygota</taxon>
        <taxon>Diptera</taxon>
        <taxon>Brachycera</taxon>
        <taxon>Muscomorpha</taxon>
        <taxon>Tephritoidea</taxon>
        <taxon>Tephritidae</taxon>
        <taxon>Ceratitis</taxon>
        <taxon>Ceratitis</taxon>
    </lineage>
</organism>